<keyword evidence="3 4" id="KW-0862">Zinc</keyword>
<dbReference type="PANTHER" id="PTHR34535">
    <property type="entry name" value="HYDROGENASE MATURATION FACTOR HYPA"/>
    <property type="match status" value="1"/>
</dbReference>
<evidence type="ECO:0000256" key="1">
    <source>
        <dbReference type="ARBA" id="ARBA00022596"/>
    </source>
</evidence>
<feature type="binding site" evidence="4">
    <location>
        <position position="92"/>
    </location>
    <ligand>
        <name>Zn(2+)</name>
        <dbReference type="ChEBI" id="CHEBI:29105"/>
    </ligand>
</feature>
<accession>A0ABT8T6W0</accession>
<dbReference type="PANTHER" id="PTHR34535:SF3">
    <property type="entry name" value="HYDROGENASE MATURATION FACTOR HYPA"/>
    <property type="match status" value="1"/>
</dbReference>
<comment type="function">
    <text evidence="4">Involved in the maturation of [NiFe] hydrogenases. Required for nickel insertion into the metal center of the hydrogenase.</text>
</comment>
<name>A0ABT8T6W0_9BACT</name>
<evidence type="ECO:0000256" key="3">
    <source>
        <dbReference type="ARBA" id="ARBA00022833"/>
    </source>
</evidence>
<gene>
    <name evidence="4" type="primary">hypA</name>
    <name evidence="5" type="ORF">Q2362_04010</name>
</gene>
<protein>
    <recommendedName>
        <fullName evidence="4">Hydrogenase maturation factor HypA</fullName>
    </recommendedName>
</protein>
<dbReference type="Proteomes" id="UP001171111">
    <property type="component" value="Unassembled WGS sequence"/>
</dbReference>
<dbReference type="InterPro" id="IPR000688">
    <property type="entry name" value="HypA/HybF"/>
</dbReference>
<comment type="similarity">
    <text evidence="4">Belongs to the HypA/HybF family.</text>
</comment>
<dbReference type="EMBL" id="JAULJQ010000004">
    <property type="protein sequence ID" value="MDO2409263.1"/>
    <property type="molecule type" value="Genomic_DNA"/>
</dbReference>
<keyword evidence="2 4" id="KW-0479">Metal-binding</keyword>
<evidence type="ECO:0000256" key="2">
    <source>
        <dbReference type="ARBA" id="ARBA00022723"/>
    </source>
</evidence>
<keyword evidence="1 4" id="KW-0533">Nickel</keyword>
<feature type="binding site" evidence="4">
    <location>
        <position position="76"/>
    </location>
    <ligand>
        <name>Zn(2+)</name>
        <dbReference type="ChEBI" id="CHEBI:29105"/>
    </ligand>
</feature>
<dbReference type="RefSeq" id="WP_273931763.1">
    <property type="nucleotide sequence ID" value="NZ_JAQSLJ010000005.1"/>
</dbReference>
<feature type="binding site" evidence="4">
    <location>
        <position position="2"/>
    </location>
    <ligand>
        <name>Ni(2+)</name>
        <dbReference type="ChEBI" id="CHEBI:49786"/>
    </ligand>
</feature>
<dbReference type="Gene3D" id="3.30.2320.80">
    <property type="match status" value="1"/>
</dbReference>
<dbReference type="PIRSF" id="PIRSF004761">
    <property type="entry name" value="Hydrgn_mat_HypA"/>
    <property type="match status" value="1"/>
</dbReference>
<sequence>MHELSIVQDLLKVCDTNATEQGASSVKRVEIQIGKLSGVEPHYLKKAFDAFKVGGHCSDAELIIEIQDIIVRCCQCGREGTIMANEFVCPMCGSRELVVIKGEDLVLMRLELEK</sequence>
<reference evidence="5 6" key="1">
    <citation type="submission" date="2023-06" db="EMBL/GenBank/DDBJ databases">
        <title>Campylobacter magnum sp. nov., isolated from cecal contents of domestic pigs (Sus scrofa domesticus).</title>
        <authorList>
            <person name="Papic B."/>
            <person name="Gruntar I."/>
        </authorList>
    </citation>
    <scope>NUCLEOTIDE SEQUENCE [LARGE SCALE GENOMIC DNA]</scope>
    <source>
        <strain evidence="6">34484-21</strain>
    </source>
</reference>
<proteinExistence type="inferred from homology"/>
<comment type="caution">
    <text evidence="5">The sequence shown here is derived from an EMBL/GenBank/DDBJ whole genome shotgun (WGS) entry which is preliminary data.</text>
</comment>
<feature type="binding site" evidence="4">
    <location>
        <position position="89"/>
    </location>
    <ligand>
        <name>Zn(2+)</name>
        <dbReference type="ChEBI" id="CHEBI:29105"/>
    </ligand>
</feature>
<dbReference type="Pfam" id="PF01155">
    <property type="entry name" value="HypA"/>
    <property type="match status" value="1"/>
</dbReference>
<dbReference type="HAMAP" id="MF_00213">
    <property type="entry name" value="HypA_HybF"/>
    <property type="match status" value="1"/>
</dbReference>
<evidence type="ECO:0000256" key="4">
    <source>
        <dbReference type="HAMAP-Rule" id="MF_00213"/>
    </source>
</evidence>
<evidence type="ECO:0000313" key="6">
    <source>
        <dbReference type="Proteomes" id="UP001171111"/>
    </source>
</evidence>
<evidence type="ECO:0000313" key="5">
    <source>
        <dbReference type="EMBL" id="MDO2409263.1"/>
    </source>
</evidence>
<feature type="binding site" evidence="4">
    <location>
        <position position="73"/>
    </location>
    <ligand>
        <name>Zn(2+)</name>
        <dbReference type="ChEBI" id="CHEBI:29105"/>
    </ligand>
</feature>
<keyword evidence="6" id="KW-1185">Reference proteome</keyword>
<organism evidence="5 6">
    <name type="scientific">Campylobacter magnus</name>
    <dbReference type="NCBI Taxonomy" id="3026462"/>
    <lineage>
        <taxon>Bacteria</taxon>
        <taxon>Pseudomonadati</taxon>
        <taxon>Campylobacterota</taxon>
        <taxon>Epsilonproteobacteria</taxon>
        <taxon>Campylobacterales</taxon>
        <taxon>Campylobacteraceae</taxon>
        <taxon>Campylobacter</taxon>
    </lineage>
</organism>